<dbReference type="PROSITE" id="PS50088">
    <property type="entry name" value="ANK_REPEAT"/>
    <property type="match status" value="5"/>
</dbReference>
<evidence type="ECO:0000256" key="2">
    <source>
        <dbReference type="ARBA" id="ARBA00023043"/>
    </source>
</evidence>
<evidence type="ECO:0000313" key="5">
    <source>
        <dbReference type="Proteomes" id="UP000054337"/>
    </source>
</evidence>
<sequence length="404" mass="43636">MAVKKRNWMLVDILRRDGAKVNHPERTSNMVHHHTALWAATSQKHFKLVNSLIKSGAMINDREALEAAVDDDNLLSLFIDKLGTSPRVDKKSNALHFALHRFVDQGNISKVKLILDSNLVDLNSTLGGETLHKVLQRRNEAGINHTLLNMLLTARANPNVLIFWGMAAIHDAINRGDARSVQMVLDAGAELNPPFTSAVDYSPAQLAAKSGNTEILQLLLAHGSDPNAVAPAGQKHGGDYHIGTALQCATESKNFEAVQLLLMKKADPNAITETLPHTALQIACRDGSKNIVELLITEGAHVNALPARKFGATALQFAALGGYLGIALLLLENGAKVNATAAEVDGRTALEGAAEYGRIDMIQFLVDAGADLSSARDGQYERALARAYNNGHHATRRLLLSYLS</sequence>
<evidence type="ECO:0000256" key="1">
    <source>
        <dbReference type="ARBA" id="ARBA00022737"/>
    </source>
</evidence>
<dbReference type="RefSeq" id="XP_014562084.1">
    <property type="nucleotide sequence ID" value="XM_014706598.1"/>
</dbReference>
<reference evidence="4 5" key="1">
    <citation type="journal article" date="2013" name="PLoS Genet.">
        <title>Comparative genome structure, secondary metabolite, and effector coding capacity across Cochliobolus pathogens.</title>
        <authorList>
            <person name="Condon B.J."/>
            <person name="Leng Y."/>
            <person name="Wu D."/>
            <person name="Bushley K.E."/>
            <person name="Ohm R.A."/>
            <person name="Otillar R."/>
            <person name="Martin J."/>
            <person name="Schackwitz W."/>
            <person name="Grimwood J."/>
            <person name="MohdZainudin N."/>
            <person name="Xue C."/>
            <person name="Wang R."/>
            <person name="Manning V.A."/>
            <person name="Dhillon B."/>
            <person name="Tu Z.J."/>
            <person name="Steffenson B.J."/>
            <person name="Salamov A."/>
            <person name="Sun H."/>
            <person name="Lowry S."/>
            <person name="LaButti K."/>
            <person name="Han J."/>
            <person name="Copeland A."/>
            <person name="Lindquist E."/>
            <person name="Barry K."/>
            <person name="Schmutz J."/>
            <person name="Baker S.E."/>
            <person name="Ciuffetti L.M."/>
            <person name="Grigoriev I.V."/>
            <person name="Zhong S."/>
            <person name="Turgeon B.G."/>
        </authorList>
    </citation>
    <scope>NUCLEOTIDE SEQUENCE [LARGE SCALE GENOMIC DNA]</scope>
    <source>
        <strain evidence="4 5">FI3</strain>
    </source>
</reference>
<feature type="repeat" description="ANK" evidence="3">
    <location>
        <begin position="275"/>
        <end position="307"/>
    </location>
</feature>
<dbReference type="InterPro" id="IPR036770">
    <property type="entry name" value="Ankyrin_rpt-contain_sf"/>
</dbReference>
<feature type="repeat" description="ANK" evidence="3">
    <location>
        <begin position="345"/>
        <end position="377"/>
    </location>
</feature>
<keyword evidence="1" id="KW-0677">Repeat</keyword>
<keyword evidence="2 3" id="KW-0040">ANK repeat</keyword>
<dbReference type="PANTHER" id="PTHR24198">
    <property type="entry name" value="ANKYRIN REPEAT AND PROTEIN KINASE DOMAIN-CONTAINING PROTEIN"/>
    <property type="match status" value="1"/>
</dbReference>
<dbReference type="AlphaFoldDB" id="W7EQN1"/>
<dbReference type="Gene3D" id="1.25.40.20">
    <property type="entry name" value="Ankyrin repeat-containing domain"/>
    <property type="match status" value="4"/>
</dbReference>
<dbReference type="EMBL" id="KI968693">
    <property type="protein sequence ID" value="EUN32648.1"/>
    <property type="molecule type" value="Genomic_DNA"/>
</dbReference>
<dbReference type="PANTHER" id="PTHR24198:SF165">
    <property type="entry name" value="ANKYRIN REPEAT-CONTAINING PROTEIN-RELATED"/>
    <property type="match status" value="1"/>
</dbReference>
<feature type="repeat" description="ANK" evidence="3">
    <location>
        <begin position="164"/>
        <end position="192"/>
    </location>
</feature>
<dbReference type="PROSITE" id="PS50297">
    <property type="entry name" value="ANK_REP_REGION"/>
    <property type="match status" value="5"/>
</dbReference>
<organism evidence="4 5">
    <name type="scientific">Bipolaris victoriae (strain FI3)</name>
    <name type="common">Victoria blight of oats agent</name>
    <name type="synonym">Cochliobolus victoriae</name>
    <dbReference type="NCBI Taxonomy" id="930091"/>
    <lineage>
        <taxon>Eukaryota</taxon>
        <taxon>Fungi</taxon>
        <taxon>Dikarya</taxon>
        <taxon>Ascomycota</taxon>
        <taxon>Pezizomycotina</taxon>
        <taxon>Dothideomycetes</taxon>
        <taxon>Pleosporomycetidae</taxon>
        <taxon>Pleosporales</taxon>
        <taxon>Pleosporineae</taxon>
        <taxon>Pleosporaceae</taxon>
        <taxon>Bipolaris</taxon>
    </lineage>
</organism>
<evidence type="ECO:0000256" key="3">
    <source>
        <dbReference type="PROSITE-ProRule" id="PRU00023"/>
    </source>
</evidence>
<dbReference type="SMART" id="SM00248">
    <property type="entry name" value="ANK"/>
    <property type="match status" value="9"/>
</dbReference>
<dbReference type="GO" id="GO:0005737">
    <property type="term" value="C:cytoplasm"/>
    <property type="evidence" value="ECO:0007669"/>
    <property type="project" value="TreeGrafter"/>
</dbReference>
<dbReference type="SUPFAM" id="SSF48403">
    <property type="entry name" value="Ankyrin repeat"/>
    <property type="match status" value="2"/>
</dbReference>
<feature type="repeat" description="ANK" evidence="3">
    <location>
        <begin position="199"/>
        <end position="231"/>
    </location>
</feature>
<name>W7EQN1_BIPV3</name>
<feature type="repeat" description="ANK" evidence="3">
    <location>
        <begin position="310"/>
        <end position="342"/>
    </location>
</feature>
<dbReference type="Pfam" id="PF12796">
    <property type="entry name" value="Ank_2"/>
    <property type="match status" value="2"/>
</dbReference>
<dbReference type="HOGENOM" id="CLU_000134_18_0_1"/>
<dbReference type="GeneID" id="26252846"/>
<gene>
    <name evidence="4" type="ORF">COCVIDRAFT_22088</name>
</gene>
<dbReference type="InterPro" id="IPR002110">
    <property type="entry name" value="Ankyrin_rpt"/>
</dbReference>
<protein>
    <submittedName>
        <fullName evidence="4">Uncharacterized protein</fullName>
    </submittedName>
</protein>
<dbReference type="Pfam" id="PF00023">
    <property type="entry name" value="Ank"/>
    <property type="match status" value="1"/>
</dbReference>
<dbReference type="OrthoDB" id="539213at2759"/>
<keyword evidence="5" id="KW-1185">Reference proteome</keyword>
<accession>W7EQN1</accession>
<evidence type="ECO:0000313" key="4">
    <source>
        <dbReference type="EMBL" id="EUN32648.1"/>
    </source>
</evidence>
<proteinExistence type="predicted"/>
<dbReference type="Proteomes" id="UP000054337">
    <property type="component" value="Unassembled WGS sequence"/>
</dbReference>